<dbReference type="EMBL" id="JAMFTH010000001">
    <property type="protein sequence ID" value="MCP8899252.1"/>
    <property type="molecule type" value="Genomic_DNA"/>
</dbReference>
<dbReference type="GO" id="GO:0004519">
    <property type="term" value="F:endonuclease activity"/>
    <property type="evidence" value="ECO:0007669"/>
    <property type="project" value="UniProtKB-KW"/>
</dbReference>
<reference evidence="3" key="2">
    <citation type="submission" date="2023-01" db="EMBL/GenBank/DDBJ databases">
        <title>Gilvimarinus xylanilyticus HB14 isolated from Caulerpa lentillifera aquaculture base in Hainan, China.</title>
        <authorList>
            <person name="Zhang Y.-J."/>
        </authorList>
    </citation>
    <scope>NUCLEOTIDE SEQUENCE</scope>
    <source>
        <strain evidence="3">HB14</strain>
    </source>
</reference>
<keyword evidence="3" id="KW-0540">Nuclease</keyword>
<dbReference type="SUPFAM" id="SSF56219">
    <property type="entry name" value="DNase I-like"/>
    <property type="match status" value="1"/>
</dbReference>
<feature type="region of interest" description="Disordered" evidence="1">
    <location>
        <begin position="291"/>
        <end position="313"/>
    </location>
</feature>
<gene>
    <name evidence="3" type="ORF">M6D89_08090</name>
</gene>
<dbReference type="AlphaFoldDB" id="A0A9X2I5G0"/>
<feature type="domain" description="Endonuclease/exonuclease/phosphatase" evidence="2">
    <location>
        <begin position="9"/>
        <end position="360"/>
    </location>
</feature>
<protein>
    <submittedName>
        <fullName evidence="3">Endonuclease/exonuclease/phosphatase family protein</fullName>
    </submittedName>
</protein>
<evidence type="ECO:0000256" key="1">
    <source>
        <dbReference type="SAM" id="MobiDB-lite"/>
    </source>
</evidence>
<sequence>MTQTPIRIATFNVSMDASNYLPEGTKPSANSADVLLDQLQRGDNAQISNIAAIIQTVRPDIVLLNEFDYTANPEHSVKWFQDNYLARPQQGAEAIEYPYFYSASVNTGVAFPFDLNGDGKVSTPADTYGFGYYPGQYGMLLLSRYPIDTAAVRSFQRFKWKDLPGALEPRNLEGSPYYSPEAWDEFRLSSKSHWDIPVKIEDKTLHLLASHPTPPVFDGPEDRNGKRNHDEVRLWVDYISAEANYLYDDSGATGGLSPDSSFVIVGDLNASPHEGDGHKDAIKALLHHPRVTDPNPGSAGGVEARSDNPHSRHHTAVWGMRADYVLPSSDLVVAESGVFWPAQNEPKAALVADRRTSSDHLLVWVDVIF</sequence>
<dbReference type="InterPro" id="IPR036691">
    <property type="entry name" value="Endo/exonu/phosph_ase_sf"/>
</dbReference>
<keyword evidence="3" id="KW-0378">Hydrolase</keyword>
<keyword evidence="3" id="KW-0255">Endonuclease</keyword>
<dbReference type="RefSeq" id="WP_253967505.1">
    <property type="nucleotide sequence ID" value="NZ_JAMFTH010000001.1"/>
</dbReference>
<dbReference type="InterPro" id="IPR005135">
    <property type="entry name" value="Endo/exonuclease/phosphatase"/>
</dbReference>
<organism evidence="3 4">
    <name type="scientific">Gilvimarinus xylanilyticus</name>
    <dbReference type="NCBI Taxonomy" id="2944139"/>
    <lineage>
        <taxon>Bacteria</taxon>
        <taxon>Pseudomonadati</taxon>
        <taxon>Pseudomonadota</taxon>
        <taxon>Gammaproteobacteria</taxon>
        <taxon>Cellvibrionales</taxon>
        <taxon>Cellvibrionaceae</taxon>
        <taxon>Gilvimarinus</taxon>
    </lineage>
</organism>
<evidence type="ECO:0000313" key="3">
    <source>
        <dbReference type="EMBL" id="MCP8899252.1"/>
    </source>
</evidence>
<name>A0A9X2I5G0_9GAMM</name>
<comment type="caution">
    <text evidence="3">The sequence shown here is derived from an EMBL/GenBank/DDBJ whole genome shotgun (WGS) entry which is preliminary data.</text>
</comment>
<evidence type="ECO:0000259" key="2">
    <source>
        <dbReference type="Pfam" id="PF03372"/>
    </source>
</evidence>
<dbReference type="Gene3D" id="3.60.10.10">
    <property type="entry name" value="Endonuclease/exonuclease/phosphatase"/>
    <property type="match status" value="1"/>
</dbReference>
<dbReference type="Proteomes" id="UP001139319">
    <property type="component" value="Unassembled WGS sequence"/>
</dbReference>
<reference evidence="3" key="1">
    <citation type="submission" date="2022-05" db="EMBL/GenBank/DDBJ databases">
        <authorList>
            <person name="Sun H.-N."/>
        </authorList>
    </citation>
    <scope>NUCLEOTIDE SEQUENCE</scope>
    <source>
        <strain evidence="3">HB14</strain>
    </source>
</reference>
<accession>A0A9X2I5G0</accession>
<dbReference type="Pfam" id="PF03372">
    <property type="entry name" value="Exo_endo_phos"/>
    <property type="match status" value="1"/>
</dbReference>
<proteinExistence type="predicted"/>
<evidence type="ECO:0000313" key="4">
    <source>
        <dbReference type="Proteomes" id="UP001139319"/>
    </source>
</evidence>
<keyword evidence="4" id="KW-1185">Reference proteome</keyword>